<dbReference type="EMBL" id="JAVRRT010000017">
    <property type="protein sequence ID" value="KAK5165185.1"/>
    <property type="molecule type" value="Genomic_DNA"/>
</dbReference>
<name>A0AAV9P1I9_9PEZI</name>
<evidence type="ECO:0000313" key="2">
    <source>
        <dbReference type="Proteomes" id="UP001337655"/>
    </source>
</evidence>
<keyword evidence="2" id="KW-1185">Reference proteome</keyword>
<protein>
    <submittedName>
        <fullName evidence="1">Uncharacterized protein</fullName>
    </submittedName>
</protein>
<dbReference type="Proteomes" id="UP001337655">
    <property type="component" value="Unassembled WGS sequence"/>
</dbReference>
<reference evidence="1 2" key="1">
    <citation type="submission" date="2023-08" db="EMBL/GenBank/DDBJ databases">
        <title>Black Yeasts Isolated from many extreme environments.</title>
        <authorList>
            <person name="Coleine C."/>
            <person name="Stajich J.E."/>
            <person name="Selbmann L."/>
        </authorList>
    </citation>
    <scope>NUCLEOTIDE SEQUENCE [LARGE SCALE GENOMIC DNA]</scope>
    <source>
        <strain evidence="1 2">CCFEE 5935</strain>
    </source>
</reference>
<gene>
    <name evidence="1" type="ORF">LTR77_009283</name>
</gene>
<accession>A0AAV9P1I9</accession>
<dbReference type="AlphaFoldDB" id="A0AAV9P1I9"/>
<evidence type="ECO:0000313" key="1">
    <source>
        <dbReference type="EMBL" id="KAK5165185.1"/>
    </source>
</evidence>
<dbReference type="RefSeq" id="XP_064655328.1">
    <property type="nucleotide sequence ID" value="XM_064806511.1"/>
</dbReference>
<organism evidence="1 2">
    <name type="scientific">Saxophila tyrrhenica</name>
    <dbReference type="NCBI Taxonomy" id="1690608"/>
    <lineage>
        <taxon>Eukaryota</taxon>
        <taxon>Fungi</taxon>
        <taxon>Dikarya</taxon>
        <taxon>Ascomycota</taxon>
        <taxon>Pezizomycotina</taxon>
        <taxon>Dothideomycetes</taxon>
        <taxon>Dothideomycetidae</taxon>
        <taxon>Mycosphaerellales</taxon>
        <taxon>Extremaceae</taxon>
        <taxon>Saxophila</taxon>
    </lineage>
</organism>
<proteinExistence type="predicted"/>
<sequence length="131" mass="14807">MPYTLPNIDKKTCTPVYVVMHYSEYIDTPSPMSADGYNIARSVYVTPTLANALTEAGKFFAYRMPTMRLVAEVKSHASLRDWQETLVGDNVWELVLREEPTEPTSPTMPATHVQMEDLVVKEMPVVGRELV</sequence>
<dbReference type="GeneID" id="89930615"/>
<comment type="caution">
    <text evidence="1">The sequence shown here is derived from an EMBL/GenBank/DDBJ whole genome shotgun (WGS) entry which is preliminary data.</text>
</comment>